<protein>
    <submittedName>
        <fullName evidence="2">Uncharacterized protein</fullName>
    </submittedName>
</protein>
<proteinExistence type="predicted"/>
<name>A0A1L9RYA4_ASPWE</name>
<keyword evidence="1" id="KW-0472">Membrane</keyword>
<organism evidence="2 3">
    <name type="scientific">Aspergillus wentii DTO 134E9</name>
    <dbReference type="NCBI Taxonomy" id="1073089"/>
    <lineage>
        <taxon>Eukaryota</taxon>
        <taxon>Fungi</taxon>
        <taxon>Dikarya</taxon>
        <taxon>Ascomycota</taxon>
        <taxon>Pezizomycotina</taxon>
        <taxon>Eurotiomycetes</taxon>
        <taxon>Eurotiomycetidae</taxon>
        <taxon>Eurotiales</taxon>
        <taxon>Aspergillaceae</taxon>
        <taxon>Aspergillus</taxon>
        <taxon>Aspergillus subgen. Cremei</taxon>
    </lineage>
</organism>
<keyword evidence="1" id="KW-1133">Transmembrane helix</keyword>
<gene>
    <name evidence="2" type="ORF">ASPWEDRAFT_400419</name>
</gene>
<evidence type="ECO:0000313" key="2">
    <source>
        <dbReference type="EMBL" id="OJJ39892.1"/>
    </source>
</evidence>
<feature type="transmembrane region" description="Helical" evidence="1">
    <location>
        <begin position="37"/>
        <end position="56"/>
    </location>
</feature>
<keyword evidence="3" id="KW-1185">Reference proteome</keyword>
<dbReference type="VEuPathDB" id="FungiDB:ASPWEDRAFT_400419"/>
<sequence length="107" mass="12196">MFAFFILLHFTGIFWSGDLHFLSVVLLLTQRPPPSVFGIQFLDVFVLRLILAMTLMTAPMKSRGLICYFSFLFSRTTQLRVFLENTEYELLGGGFRMKACGANNDST</sequence>
<dbReference type="AlphaFoldDB" id="A0A1L9RYA4"/>
<dbReference type="EMBL" id="KV878210">
    <property type="protein sequence ID" value="OJJ39892.1"/>
    <property type="molecule type" value="Genomic_DNA"/>
</dbReference>
<reference evidence="3" key="1">
    <citation type="journal article" date="2017" name="Genome Biol.">
        <title>Comparative genomics reveals high biological diversity and specific adaptations in the industrially and medically important fungal genus Aspergillus.</title>
        <authorList>
            <person name="de Vries R.P."/>
            <person name="Riley R."/>
            <person name="Wiebenga A."/>
            <person name="Aguilar-Osorio G."/>
            <person name="Amillis S."/>
            <person name="Uchima C.A."/>
            <person name="Anderluh G."/>
            <person name="Asadollahi M."/>
            <person name="Askin M."/>
            <person name="Barry K."/>
            <person name="Battaglia E."/>
            <person name="Bayram O."/>
            <person name="Benocci T."/>
            <person name="Braus-Stromeyer S.A."/>
            <person name="Caldana C."/>
            <person name="Canovas D."/>
            <person name="Cerqueira G.C."/>
            <person name="Chen F."/>
            <person name="Chen W."/>
            <person name="Choi C."/>
            <person name="Clum A."/>
            <person name="Dos Santos R.A."/>
            <person name="Damasio A.R."/>
            <person name="Diallinas G."/>
            <person name="Emri T."/>
            <person name="Fekete E."/>
            <person name="Flipphi M."/>
            <person name="Freyberg S."/>
            <person name="Gallo A."/>
            <person name="Gournas C."/>
            <person name="Habgood R."/>
            <person name="Hainaut M."/>
            <person name="Harispe M.L."/>
            <person name="Henrissat B."/>
            <person name="Hilden K.S."/>
            <person name="Hope R."/>
            <person name="Hossain A."/>
            <person name="Karabika E."/>
            <person name="Karaffa L."/>
            <person name="Karanyi Z."/>
            <person name="Krasevec N."/>
            <person name="Kuo A."/>
            <person name="Kusch H."/>
            <person name="LaButti K."/>
            <person name="Lagendijk E.L."/>
            <person name="Lapidus A."/>
            <person name="Levasseur A."/>
            <person name="Lindquist E."/>
            <person name="Lipzen A."/>
            <person name="Logrieco A.F."/>
            <person name="MacCabe A."/>
            <person name="Maekelae M.R."/>
            <person name="Malavazi I."/>
            <person name="Melin P."/>
            <person name="Meyer V."/>
            <person name="Mielnichuk N."/>
            <person name="Miskei M."/>
            <person name="Molnar A.P."/>
            <person name="Mule G."/>
            <person name="Ngan C.Y."/>
            <person name="Orejas M."/>
            <person name="Orosz E."/>
            <person name="Ouedraogo J.P."/>
            <person name="Overkamp K.M."/>
            <person name="Park H.-S."/>
            <person name="Perrone G."/>
            <person name="Piumi F."/>
            <person name="Punt P.J."/>
            <person name="Ram A.F."/>
            <person name="Ramon A."/>
            <person name="Rauscher S."/>
            <person name="Record E."/>
            <person name="Riano-Pachon D.M."/>
            <person name="Robert V."/>
            <person name="Roehrig J."/>
            <person name="Ruller R."/>
            <person name="Salamov A."/>
            <person name="Salih N.S."/>
            <person name="Samson R.A."/>
            <person name="Sandor E."/>
            <person name="Sanguinetti M."/>
            <person name="Schuetze T."/>
            <person name="Sepcic K."/>
            <person name="Shelest E."/>
            <person name="Sherlock G."/>
            <person name="Sophianopoulou V."/>
            <person name="Squina F.M."/>
            <person name="Sun H."/>
            <person name="Susca A."/>
            <person name="Todd R.B."/>
            <person name="Tsang A."/>
            <person name="Unkles S.E."/>
            <person name="van de Wiele N."/>
            <person name="van Rossen-Uffink D."/>
            <person name="Oliveira J.V."/>
            <person name="Vesth T.C."/>
            <person name="Visser J."/>
            <person name="Yu J.-H."/>
            <person name="Zhou M."/>
            <person name="Andersen M.R."/>
            <person name="Archer D.B."/>
            <person name="Baker S.E."/>
            <person name="Benoit I."/>
            <person name="Brakhage A.A."/>
            <person name="Braus G.H."/>
            <person name="Fischer R."/>
            <person name="Frisvad J.C."/>
            <person name="Goldman G.H."/>
            <person name="Houbraken J."/>
            <person name="Oakley B."/>
            <person name="Pocsi I."/>
            <person name="Scazzocchio C."/>
            <person name="Seiboth B."/>
            <person name="vanKuyk P.A."/>
            <person name="Wortman J."/>
            <person name="Dyer P.S."/>
            <person name="Grigoriev I.V."/>
        </authorList>
    </citation>
    <scope>NUCLEOTIDE SEQUENCE [LARGE SCALE GENOMIC DNA]</scope>
    <source>
        <strain evidence="3">DTO 134E9</strain>
    </source>
</reference>
<dbReference type="Proteomes" id="UP000184383">
    <property type="component" value="Unassembled WGS sequence"/>
</dbReference>
<dbReference type="GeneID" id="63751079"/>
<dbReference type="RefSeq" id="XP_040693568.1">
    <property type="nucleotide sequence ID" value="XM_040835231.1"/>
</dbReference>
<accession>A0A1L9RYA4</accession>
<evidence type="ECO:0000313" key="3">
    <source>
        <dbReference type="Proteomes" id="UP000184383"/>
    </source>
</evidence>
<evidence type="ECO:0000256" key="1">
    <source>
        <dbReference type="SAM" id="Phobius"/>
    </source>
</evidence>
<keyword evidence="1" id="KW-0812">Transmembrane</keyword>